<dbReference type="InterPro" id="IPR000477">
    <property type="entry name" value="RT_dom"/>
</dbReference>
<feature type="region of interest" description="Disordered" evidence="1">
    <location>
        <begin position="1461"/>
        <end position="1487"/>
    </location>
</feature>
<feature type="domain" description="Reverse transcriptase" evidence="2">
    <location>
        <begin position="574"/>
        <end position="852"/>
    </location>
</feature>
<dbReference type="EMBL" id="BQNB010016987">
    <property type="protein sequence ID" value="GJT58097.1"/>
    <property type="molecule type" value="Genomic_DNA"/>
</dbReference>
<name>A0ABQ5F4D2_9ASTR</name>
<dbReference type="InterPro" id="IPR026960">
    <property type="entry name" value="RVT-Znf"/>
</dbReference>
<feature type="non-terminal residue" evidence="3">
    <location>
        <position position="1"/>
    </location>
</feature>
<dbReference type="PROSITE" id="PS50878">
    <property type="entry name" value="RT_POL"/>
    <property type="match status" value="1"/>
</dbReference>
<keyword evidence="3" id="KW-0808">Transferase</keyword>
<reference evidence="3" key="1">
    <citation type="journal article" date="2022" name="Int. J. Mol. Sci.">
        <title>Draft Genome of Tanacetum Coccineum: Genomic Comparison of Closely Related Tanacetum-Family Plants.</title>
        <authorList>
            <person name="Yamashiro T."/>
            <person name="Shiraishi A."/>
            <person name="Nakayama K."/>
            <person name="Satake H."/>
        </authorList>
    </citation>
    <scope>NUCLEOTIDE SEQUENCE</scope>
</reference>
<dbReference type="InterPro" id="IPR006139">
    <property type="entry name" value="D-isomer_2_OHA_DH_cat_dom"/>
</dbReference>
<keyword evidence="3" id="KW-0695">RNA-directed DNA polymerase</keyword>
<dbReference type="Pfam" id="PF00078">
    <property type="entry name" value="RVT_1"/>
    <property type="match status" value="1"/>
</dbReference>
<comment type="caution">
    <text evidence="3">The sequence shown here is derived from an EMBL/GenBank/DDBJ whole genome shotgun (WGS) entry which is preliminary data.</text>
</comment>
<dbReference type="SUPFAM" id="SSF52283">
    <property type="entry name" value="Formate/glycerate dehydrogenase catalytic domain-like"/>
    <property type="match status" value="1"/>
</dbReference>
<protein>
    <submittedName>
        <fullName evidence="3">RNA-directed DNA polymerase, eukaryota</fullName>
    </submittedName>
</protein>
<dbReference type="Gene3D" id="3.40.50.720">
    <property type="entry name" value="NAD(P)-binding Rossmann-like Domain"/>
    <property type="match status" value="1"/>
</dbReference>
<evidence type="ECO:0000313" key="3">
    <source>
        <dbReference type="EMBL" id="GJT58097.1"/>
    </source>
</evidence>
<keyword evidence="3" id="KW-0548">Nucleotidyltransferase</keyword>
<dbReference type="Pfam" id="PF00389">
    <property type="entry name" value="2-Hacid_dh"/>
    <property type="match status" value="1"/>
</dbReference>
<evidence type="ECO:0000259" key="2">
    <source>
        <dbReference type="PROSITE" id="PS50878"/>
    </source>
</evidence>
<feature type="compositionally biased region" description="Polar residues" evidence="1">
    <location>
        <begin position="1"/>
        <end position="12"/>
    </location>
</feature>
<dbReference type="Pfam" id="PF13966">
    <property type="entry name" value="zf-RVT"/>
    <property type="match status" value="1"/>
</dbReference>
<gene>
    <name evidence="3" type="ORF">Tco_0993151</name>
</gene>
<sequence>EEEGSVENSSNADGGKVKAEEEELMGGLFCNDDNETPPNMKKNLDAQPSNSDPFELEHLIAINGNYKSNKQGSSTPKFPPGFTQSDDGDKQNDFSDVNKPEHSIQSSQVKDDEVPREYVGVSMIQQVEDTIKVGIALGFNMDGCQDMLQKMIADMGDDIETKLLRVDLWSLRQKDSIICADNYVAAQGTWIQNGLKIMFIAVYAPQSLASKIVLWSTLSQLISNWDGHAIVMGDFNEVREAADRSGSVFNERHAEIFNSFITNMNLFDVPLGGFRFTWIDKWASKMSKLDRFLATEGFHDTFPNITGIILEKGIPDHRPILLKESVVDYGPTPFRFFHSWLECEGFYDLVVDTWKSYDSGDTNGMISFKKKLQNLKQVIRSWSSSKKLSDNQMKKEHQDRLSLIDAKVDQGSASSDDLTLRISSLKILGDIERKEASDLAQKAKVKWALEGDENTSFFHGSLKKKRRESAIKGILKNGVWIDDPGEVKHEFYTHFCNRFSCTGASRPIIEDVDFKQISVEQQEFLECDVSNEEIKKAVWNCGSDRAPGPDGFTFKFFKTFWDVIQNDVVRFVREFFQSACFPKGCNSSFIALIPKIGDAKFVSDFRPISLIGCQYKIIGKLLANRLSTVIGSCVSFEQSAFIKGRNILDGPLVLNECMAWYRKRSKALMVFKVDFEKAFDSLRWDYLDVIMEKLGFGFKWRMWIYGCLKYSRASILINGSPTPELDMFNGLRQGDPMSPFLFILAMEGLHALVSKAVATGLFKGASIGRGNINVSHLLYADDAIFVGEWSHSNAYNLLCLLRCFYTVSGLKINVHKSKILGVNVLDEEVSSMALVLGCGVAKLPMMYLGVPIGCNMGRCDNWKRVVQKFESKMNRWKAKLLSVGGRLSLIKAVLGNLPTYYMSLYSMPITVQKRLESIRNRFFIGGDSDDKKITWVKWNSCLASKAMGGLGIGSIFALNVALLFKWIWRFRTTSNSLWVNVIKDIHGHDGGIGSGRVGKLSHSPWNSIIRTLSHLQAKGIDLLALCGRSLGDGNSISYWGDKWCGTRPLKDSFPRVYALDDNKLCTVAQRINIEDWSFVLRRPPRGGAESYQLDELIQFTRDVVLSDSADAWTWELDKSGYSVSSARIHIDEHTLNGTFTSTRWLRCIPIKVNVFIWRLRLDKLSTLVNMDRKGIDVDSLLCPICKAHVENVDHLFFSCEMAHDLWGLLARWCNLDIPEVSNITEWFSWLDDAHVSKSARVILEGIASTMLWFIWNFRNACIFSSSKPKKANVWDSIVHYSFLWISSRNPKSRFRWIDWLGNPIDTLTSMHKYVLLKGGFAALEQSTGRIHRINLGALADYINTFGFTAFFDPPWHDSETVIRSVPNFRMSIKAITGSLHAGFFSVVRSITSDILTNFPELRFIITTTPGIDHINLHQCRSRGIKVANACTIFSEDVAHMDVGLLIDVLTRHAETKVKDWENDDDPVSVAGDNDEVDQSPTFTNITD</sequence>
<dbReference type="Gene3D" id="3.60.10.10">
    <property type="entry name" value="Endonuclease/exonuclease/phosphatase"/>
    <property type="match status" value="1"/>
</dbReference>
<proteinExistence type="predicted"/>
<keyword evidence="4" id="KW-1185">Reference proteome</keyword>
<dbReference type="SUPFAM" id="SSF56219">
    <property type="entry name" value="DNase I-like"/>
    <property type="match status" value="1"/>
</dbReference>
<feature type="compositionally biased region" description="Basic and acidic residues" evidence="1">
    <location>
        <begin position="87"/>
        <end position="102"/>
    </location>
</feature>
<accession>A0ABQ5F4D2</accession>
<feature type="compositionally biased region" description="Acidic residues" evidence="1">
    <location>
        <begin position="1461"/>
        <end position="1477"/>
    </location>
</feature>
<dbReference type="InterPro" id="IPR043502">
    <property type="entry name" value="DNA/RNA_pol_sf"/>
</dbReference>
<dbReference type="GO" id="GO:0003964">
    <property type="term" value="F:RNA-directed DNA polymerase activity"/>
    <property type="evidence" value="ECO:0007669"/>
    <property type="project" value="UniProtKB-KW"/>
</dbReference>
<feature type="compositionally biased region" description="Polar residues" evidence="1">
    <location>
        <begin position="1478"/>
        <end position="1487"/>
    </location>
</feature>
<dbReference type="Proteomes" id="UP001151760">
    <property type="component" value="Unassembled WGS sequence"/>
</dbReference>
<reference evidence="3" key="2">
    <citation type="submission" date="2022-01" db="EMBL/GenBank/DDBJ databases">
        <authorList>
            <person name="Yamashiro T."/>
            <person name="Shiraishi A."/>
            <person name="Satake H."/>
            <person name="Nakayama K."/>
        </authorList>
    </citation>
    <scope>NUCLEOTIDE SEQUENCE</scope>
</reference>
<dbReference type="InterPro" id="IPR036691">
    <property type="entry name" value="Endo/exonu/phosph_ase_sf"/>
</dbReference>
<organism evidence="3 4">
    <name type="scientific">Tanacetum coccineum</name>
    <dbReference type="NCBI Taxonomy" id="301880"/>
    <lineage>
        <taxon>Eukaryota</taxon>
        <taxon>Viridiplantae</taxon>
        <taxon>Streptophyta</taxon>
        <taxon>Embryophyta</taxon>
        <taxon>Tracheophyta</taxon>
        <taxon>Spermatophyta</taxon>
        <taxon>Magnoliopsida</taxon>
        <taxon>eudicotyledons</taxon>
        <taxon>Gunneridae</taxon>
        <taxon>Pentapetalae</taxon>
        <taxon>asterids</taxon>
        <taxon>campanulids</taxon>
        <taxon>Asterales</taxon>
        <taxon>Asteraceae</taxon>
        <taxon>Asteroideae</taxon>
        <taxon>Anthemideae</taxon>
        <taxon>Anthemidinae</taxon>
        <taxon>Tanacetum</taxon>
    </lineage>
</organism>
<dbReference type="CDD" id="cd01650">
    <property type="entry name" value="RT_nLTR_like"/>
    <property type="match status" value="1"/>
</dbReference>
<dbReference type="PANTHER" id="PTHR33116:SF79">
    <property type="entry name" value="REVERSE TRANSCRIPTASE DOMAIN, ZINC FINGER, CCHC-TYPE-RELATED"/>
    <property type="match status" value="1"/>
</dbReference>
<evidence type="ECO:0000256" key="1">
    <source>
        <dbReference type="SAM" id="MobiDB-lite"/>
    </source>
</evidence>
<feature type="region of interest" description="Disordered" evidence="1">
    <location>
        <begin position="1"/>
        <end position="113"/>
    </location>
</feature>
<dbReference type="PANTHER" id="PTHR33116">
    <property type="entry name" value="REVERSE TRANSCRIPTASE ZINC-BINDING DOMAIN-CONTAINING PROTEIN-RELATED-RELATED"/>
    <property type="match status" value="1"/>
</dbReference>
<evidence type="ECO:0000313" key="4">
    <source>
        <dbReference type="Proteomes" id="UP001151760"/>
    </source>
</evidence>
<dbReference type="SUPFAM" id="SSF56672">
    <property type="entry name" value="DNA/RNA polymerases"/>
    <property type="match status" value="1"/>
</dbReference>
<feature type="compositionally biased region" description="Polar residues" evidence="1">
    <location>
        <begin position="65"/>
        <end position="76"/>
    </location>
</feature>